<evidence type="ECO:0000259" key="1">
    <source>
        <dbReference type="Pfam" id="PF13538"/>
    </source>
</evidence>
<dbReference type="Proteomes" id="UP000823612">
    <property type="component" value="Unassembled WGS sequence"/>
</dbReference>
<dbReference type="CDD" id="cd17933">
    <property type="entry name" value="DEXSc_RecD-like"/>
    <property type="match status" value="1"/>
</dbReference>
<dbReference type="Gene3D" id="2.30.30.940">
    <property type="match status" value="1"/>
</dbReference>
<proteinExistence type="predicted"/>
<accession>A0A9D9H222</accession>
<reference evidence="2" key="1">
    <citation type="submission" date="2020-10" db="EMBL/GenBank/DDBJ databases">
        <authorList>
            <person name="Gilroy R."/>
        </authorList>
    </citation>
    <scope>NUCLEOTIDE SEQUENCE</scope>
    <source>
        <strain evidence="2">2889</strain>
    </source>
</reference>
<reference evidence="2" key="2">
    <citation type="journal article" date="2021" name="PeerJ">
        <title>Extensive microbial diversity within the chicken gut microbiome revealed by metagenomics and culture.</title>
        <authorList>
            <person name="Gilroy R."/>
            <person name="Ravi A."/>
            <person name="Getino M."/>
            <person name="Pursley I."/>
            <person name="Horton D.L."/>
            <person name="Alikhan N.F."/>
            <person name="Baker D."/>
            <person name="Gharbi K."/>
            <person name="Hall N."/>
            <person name="Watson M."/>
            <person name="Adriaenssens E.M."/>
            <person name="Foster-Nyarko E."/>
            <person name="Jarju S."/>
            <person name="Secka A."/>
            <person name="Antonio M."/>
            <person name="Oren A."/>
            <person name="Chaudhuri R.R."/>
            <person name="La Ragione R."/>
            <person name="Hildebrand F."/>
            <person name="Pallen M.J."/>
        </authorList>
    </citation>
    <scope>NUCLEOTIDE SEQUENCE</scope>
    <source>
        <strain evidence="2">2889</strain>
    </source>
</reference>
<dbReference type="AlphaFoldDB" id="A0A9D9H222"/>
<evidence type="ECO:0000313" key="2">
    <source>
        <dbReference type="EMBL" id="MBO8431978.1"/>
    </source>
</evidence>
<evidence type="ECO:0000313" key="3">
    <source>
        <dbReference type="Proteomes" id="UP000823612"/>
    </source>
</evidence>
<dbReference type="SUPFAM" id="SSF52540">
    <property type="entry name" value="P-loop containing nucleoside triphosphate hydrolases"/>
    <property type="match status" value="2"/>
</dbReference>
<dbReference type="InterPro" id="IPR027785">
    <property type="entry name" value="UvrD-like_helicase_C"/>
</dbReference>
<dbReference type="Pfam" id="PF13538">
    <property type="entry name" value="UvrD_C_2"/>
    <property type="match status" value="1"/>
</dbReference>
<dbReference type="EMBL" id="JADIMZ010000024">
    <property type="protein sequence ID" value="MBO8431978.1"/>
    <property type="molecule type" value="Genomic_DNA"/>
</dbReference>
<dbReference type="InterPro" id="IPR027417">
    <property type="entry name" value="P-loop_NTPase"/>
</dbReference>
<name>A0A9D9H222_9BACT</name>
<feature type="domain" description="UvrD-like helicase C-terminal" evidence="1">
    <location>
        <begin position="412"/>
        <end position="462"/>
    </location>
</feature>
<dbReference type="Pfam" id="PF13604">
    <property type="entry name" value="AAA_30"/>
    <property type="match status" value="1"/>
</dbReference>
<dbReference type="Gene3D" id="3.40.50.300">
    <property type="entry name" value="P-loop containing nucleotide triphosphate hydrolases"/>
    <property type="match status" value="3"/>
</dbReference>
<gene>
    <name evidence="2" type="ORF">IAB08_01625</name>
</gene>
<protein>
    <submittedName>
        <fullName evidence="2">AAA family ATPase</fullName>
    </submittedName>
</protein>
<organism evidence="2 3">
    <name type="scientific">Candidatus Pullibacteroides excrementavium</name>
    <dbReference type="NCBI Taxonomy" id="2840905"/>
    <lineage>
        <taxon>Bacteria</taxon>
        <taxon>Pseudomonadati</taxon>
        <taxon>Bacteroidota</taxon>
        <taxon>Bacteroidia</taxon>
        <taxon>Bacteroidales</taxon>
        <taxon>Candidatus Pullibacteroides</taxon>
    </lineage>
</organism>
<sequence>MAGKFVQEDIERLIASYLPFVPTHGQAELMGELASFILQFRSDVGFVLKGYAGTGKTSVIGALVKALPVLNITPVLLAPTGRAAKVLSNYSGHPAYTIHKQIYYSEPDEEGKVSLSLRQNKARNTLYIVDEASMLGEDDSLLFDFFRYVQSGYRCRVLLSGDDAQLPPVGSPYSPALDLEYLASCFPTHFYSYSLEEVVRQGEGSLVLENATALRQKIAEEDASLPLFAMDFPQGRADLVRLPGEELEDVLQKEYGRREREDVVFVTRSNKRANLFNNELRGRIFGLENELAAGELLMIVRNNYFWLPQDSKAGFLANGDMIEVLKVKRKEEVCGFHFADIEARLVDYPDEPALELKVWMESLHVDAASLPYEQVRQLFGAVMEDYQHLPTKAQRLQAVRQDPYFNALQVKYSYALTCHKTQGGQWPCVFVDAGYLSEDMLDLEYLRWLYTALTRTVERAYLLNFPERFFCGV</sequence>
<dbReference type="CDD" id="cd18809">
    <property type="entry name" value="SF1_C_RecD"/>
    <property type="match status" value="1"/>
</dbReference>
<comment type="caution">
    <text evidence="2">The sequence shown here is derived from an EMBL/GenBank/DDBJ whole genome shotgun (WGS) entry which is preliminary data.</text>
</comment>